<dbReference type="InterPro" id="IPR036291">
    <property type="entry name" value="NAD(P)-bd_dom_sf"/>
</dbReference>
<reference evidence="1 2" key="1">
    <citation type="submission" date="2019-06" db="EMBL/GenBank/DDBJ databases">
        <title>New taxonomy in bacterial strain CC-CFT640, isolated from vineyard.</title>
        <authorList>
            <person name="Lin S.-Y."/>
            <person name="Tsai C.-F."/>
            <person name="Young C.-C."/>
        </authorList>
    </citation>
    <scope>NUCLEOTIDE SEQUENCE [LARGE SCALE GENOMIC DNA]</scope>
    <source>
        <strain evidence="1 2">CC-CFT640</strain>
    </source>
</reference>
<organism evidence="1 2">
    <name type="scientific">Vineibacter terrae</name>
    <dbReference type="NCBI Taxonomy" id="2586908"/>
    <lineage>
        <taxon>Bacteria</taxon>
        <taxon>Pseudomonadati</taxon>
        <taxon>Pseudomonadota</taxon>
        <taxon>Alphaproteobacteria</taxon>
        <taxon>Hyphomicrobiales</taxon>
        <taxon>Vineibacter</taxon>
    </lineage>
</organism>
<dbReference type="InterPro" id="IPR052184">
    <property type="entry name" value="SDR_enzymes"/>
</dbReference>
<accession>A0A5C8P9H1</accession>
<dbReference type="OrthoDB" id="9785826at2"/>
<proteinExistence type="predicted"/>
<dbReference type="AlphaFoldDB" id="A0A5C8P9H1"/>
<name>A0A5C8P9H1_9HYPH</name>
<evidence type="ECO:0000313" key="1">
    <source>
        <dbReference type="EMBL" id="TXL70413.1"/>
    </source>
</evidence>
<comment type="caution">
    <text evidence="1">The sequence shown here is derived from an EMBL/GenBank/DDBJ whole genome shotgun (WGS) entry which is preliminary data.</text>
</comment>
<sequence length="226" mass="23597">MPTLLITGANRGLGLEFVKHYAGAGWRVHACARQPEAPELTAVAGDVRRHKLEATDWGGIAALAQSLRGEAIDLLLANAGIAGQAAGDLGTIDPDVWAQTFLTNALAPVKLAEAFVEHVASSKLRLMIAITSRLGSISLNDGGGRYAYNASKSALNMGWKSLSVDLKGRGITCVVLHPGWVSTDMGGAQAPVTPPQSVASMTKVIAGLKAADSGRFFNFDGEALTY</sequence>
<gene>
    <name evidence="1" type="ORF">FHP25_34860</name>
</gene>
<dbReference type="SUPFAM" id="SSF51735">
    <property type="entry name" value="NAD(P)-binding Rossmann-fold domains"/>
    <property type="match status" value="1"/>
</dbReference>
<dbReference type="CDD" id="cd05325">
    <property type="entry name" value="carb_red_sniffer_like_SDR_c"/>
    <property type="match status" value="1"/>
</dbReference>
<dbReference type="Gene3D" id="3.40.50.720">
    <property type="entry name" value="NAD(P)-binding Rossmann-like Domain"/>
    <property type="match status" value="1"/>
</dbReference>
<dbReference type="GO" id="GO:0016616">
    <property type="term" value="F:oxidoreductase activity, acting on the CH-OH group of donors, NAD or NADP as acceptor"/>
    <property type="evidence" value="ECO:0007669"/>
    <property type="project" value="TreeGrafter"/>
</dbReference>
<dbReference type="InterPro" id="IPR002347">
    <property type="entry name" value="SDR_fam"/>
</dbReference>
<dbReference type="Pfam" id="PF00106">
    <property type="entry name" value="adh_short"/>
    <property type="match status" value="1"/>
</dbReference>
<dbReference type="PANTHER" id="PTHR45458">
    <property type="entry name" value="SHORT-CHAIN DEHYDROGENASE/REDUCTASE SDR"/>
    <property type="match status" value="1"/>
</dbReference>
<dbReference type="PRINTS" id="PR00081">
    <property type="entry name" value="GDHRDH"/>
</dbReference>
<evidence type="ECO:0000313" key="2">
    <source>
        <dbReference type="Proteomes" id="UP000321638"/>
    </source>
</evidence>
<dbReference type="PANTHER" id="PTHR45458:SF1">
    <property type="entry name" value="SHORT CHAIN DEHYDROGENASE"/>
    <property type="match status" value="1"/>
</dbReference>
<keyword evidence="2" id="KW-1185">Reference proteome</keyword>
<protein>
    <submittedName>
        <fullName evidence="1">SDR family oxidoreductase</fullName>
    </submittedName>
</protein>
<dbReference type="EMBL" id="VDUZ01000060">
    <property type="protein sequence ID" value="TXL70413.1"/>
    <property type="molecule type" value="Genomic_DNA"/>
</dbReference>
<dbReference type="RefSeq" id="WP_147851625.1">
    <property type="nucleotide sequence ID" value="NZ_VDUZ01000060.1"/>
</dbReference>
<dbReference type="Proteomes" id="UP000321638">
    <property type="component" value="Unassembled WGS sequence"/>
</dbReference>